<comment type="caution">
    <text evidence="1">The sequence shown here is derived from an EMBL/GenBank/DDBJ whole genome shotgun (WGS) entry which is preliminary data.</text>
</comment>
<accession>A0A151MSR5</accession>
<sequence>MIDQSRAGRLGVTTRSPVLSVVFIISHNTSDHGDQLPAVGVAERSINQINSDFDYKREVLEALGWQSSSLRGTRGSGKRTIR</sequence>
<keyword evidence="2" id="KW-1185">Reference proteome</keyword>
<proteinExistence type="predicted"/>
<dbReference type="EMBL" id="AKHW03005157">
    <property type="protein sequence ID" value="KYO27545.1"/>
    <property type="molecule type" value="Genomic_DNA"/>
</dbReference>
<organism evidence="1 2">
    <name type="scientific">Alligator mississippiensis</name>
    <name type="common">American alligator</name>
    <dbReference type="NCBI Taxonomy" id="8496"/>
    <lineage>
        <taxon>Eukaryota</taxon>
        <taxon>Metazoa</taxon>
        <taxon>Chordata</taxon>
        <taxon>Craniata</taxon>
        <taxon>Vertebrata</taxon>
        <taxon>Euteleostomi</taxon>
        <taxon>Archelosauria</taxon>
        <taxon>Archosauria</taxon>
        <taxon>Crocodylia</taxon>
        <taxon>Alligatoridae</taxon>
        <taxon>Alligatorinae</taxon>
        <taxon>Alligator</taxon>
    </lineage>
</organism>
<dbReference type="AlphaFoldDB" id="A0A151MSR5"/>
<evidence type="ECO:0000313" key="2">
    <source>
        <dbReference type="Proteomes" id="UP000050525"/>
    </source>
</evidence>
<dbReference type="Proteomes" id="UP000050525">
    <property type="component" value="Unassembled WGS sequence"/>
</dbReference>
<protein>
    <submittedName>
        <fullName evidence="1">Uncharacterized protein</fullName>
    </submittedName>
</protein>
<gene>
    <name evidence="1" type="ORF">Y1Q_0014306</name>
</gene>
<name>A0A151MSR5_ALLMI</name>
<reference evidence="1 2" key="1">
    <citation type="journal article" date="2012" name="Genome Biol.">
        <title>Sequencing three crocodilian genomes to illuminate the evolution of archosaurs and amniotes.</title>
        <authorList>
            <person name="St John J.A."/>
            <person name="Braun E.L."/>
            <person name="Isberg S.R."/>
            <person name="Miles L.G."/>
            <person name="Chong A.Y."/>
            <person name="Gongora J."/>
            <person name="Dalzell P."/>
            <person name="Moran C."/>
            <person name="Bed'hom B."/>
            <person name="Abzhanov A."/>
            <person name="Burgess S.C."/>
            <person name="Cooksey A.M."/>
            <person name="Castoe T.A."/>
            <person name="Crawford N.G."/>
            <person name="Densmore L.D."/>
            <person name="Drew J.C."/>
            <person name="Edwards S.V."/>
            <person name="Faircloth B.C."/>
            <person name="Fujita M.K."/>
            <person name="Greenwold M.J."/>
            <person name="Hoffmann F.G."/>
            <person name="Howard J.M."/>
            <person name="Iguchi T."/>
            <person name="Janes D.E."/>
            <person name="Khan S.Y."/>
            <person name="Kohno S."/>
            <person name="de Koning A.J."/>
            <person name="Lance S.L."/>
            <person name="McCarthy F.M."/>
            <person name="McCormack J.E."/>
            <person name="Merchant M.E."/>
            <person name="Peterson D.G."/>
            <person name="Pollock D.D."/>
            <person name="Pourmand N."/>
            <person name="Raney B.J."/>
            <person name="Roessler K.A."/>
            <person name="Sanford J.R."/>
            <person name="Sawyer R.H."/>
            <person name="Schmidt C.J."/>
            <person name="Triplett E.W."/>
            <person name="Tuberville T.D."/>
            <person name="Venegas-Anaya M."/>
            <person name="Howard J.T."/>
            <person name="Jarvis E.D."/>
            <person name="Guillette L.J.Jr."/>
            <person name="Glenn T.C."/>
            <person name="Green R.E."/>
            <person name="Ray D.A."/>
        </authorList>
    </citation>
    <scope>NUCLEOTIDE SEQUENCE [LARGE SCALE GENOMIC DNA]</scope>
    <source>
        <strain evidence="1">KSC_2009_1</strain>
    </source>
</reference>
<evidence type="ECO:0000313" key="1">
    <source>
        <dbReference type="EMBL" id="KYO27545.1"/>
    </source>
</evidence>